<feature type="compositionally biased region" description="Polar residues" evidence="2">
    <location>
        <begin position="446"/>
        <end position="462"/>
    </location>
</feature>
<feature type="compositionally biased region" description="Low complexity" evidence="2">
    <location>
        <begin position="283"/>
        <end position="296"/>
    </location>
</feature>
<feature type="compositionally biased region" description="Acidic residues" evidence="2">
    <location>
        <begin position="257"/>
        <end position="271"/>
    </location>
</feature>
<feature type="region of interest" description="Disordered" evidence="2">
    <location>
        <begin position="1001"/>
        <end position="1032"/>
    </location>
</feature>
<feature type="compositionally biased region" description="Acidic residues" evidence="2">
    <location>
        <begin position="398"/>
        <end position="408"/>
    </location>
</feature>
<feature type="compositionally biased region" description="Basic and acidic residues" evidence="2">
    <location>
        <begin position="473"/>
        <end position="482"/>
    </location>
</feature>
<feature type="compositionally biased region" description="Low complexity" evidence="2">
    <location>
        <begin position="81"/>
        <end position="90"/>
    </location>
</feature>
<feature type="compositionally biased region" description="Low complexity" evidence="2">
    <location>
        <begin position="305"/>
        <end position="316"/>
    </location>
</feature>
<evidence type="ECO:0000313" key="3">
    <source>
        <dbReference type="EMBL" id="CEM10168.1"/>
    </source>
</evidence>
<feature type="compositionally biased region" description="Basic and acidic residues" evidence="2">
    <location>
        <begin position="502"/>
        <end position="513"/>
    </location>
</feature>
<feature type="region of interest" description="Disordered" evidence="2">
    <location>
        <begin position="1"/>
        <end position="513"/>
    </location>
</feature>
<feature type="compositionally biased region" description="Acidic residues" evidence="2">
    <location>
        <begin position="165"/>
        <end position="211"/>
    </location>
</feature>
<dbReference type="VEuPathDB" id="CryptoDB:Cvel_16123"/>
<organism evidence="3">
    <name type="scientific">Chromera velia CCMP2878</name>
    <dbReference type="NCBI Taxonomy" id="1169474"/>
    <lineage>
        <taxon>Eukaryota</taxon>
        <taxon>Sar</taxon>
        <taxon>Alveolata</taxon>
        <taxon>Colpodellida</taxon>
        <taxon>Chromeraceae</taxon>
        <taxon>Chromera</taxon>
    </lineage>
</organism>
<dbReference type="EMBL" id="CDMZ01000250">
    <property type="protein sequence ID" value="CEM10168.1"/>
    <property type="molecule type" value="Genomic_DNA"/>
</dbReference>
<feature type="compositionally biased region" description="Basic and acidic residues" evidence="2">
    <location>
        <begin position="409"/>
        <end position="419"/>
    </location>
</feature>
<feature type="region of interest" description="Disordered" evidence="2">
    <location>
        <begin position="914"/>
        <end position="940"/>
    </location>
</feature>
<evidence type="ECO:0000256" key="1">
    <source>
        <dbReference type="SAM" id="Coils"/>
    </source>
</evidence>
<feature type="coiled-coil region" evidence="1">
    <location>
        <begin position="695"/>
        <end position="748"/>
    </location>
</feature>
<feature type="compositionally biased region" description="Polar residues" evidence="2">
    <location>
        <begin position="31"/>
        <end position="46"/>
    </location>
</feature>
<feature type="compositionally biased region" description="Basic and acidic residues" evidence="2">
    <location>
        <begin position="56"/>
        <end position="67"/>
    </location>
</feature>
<feature type="region of interest" description="Disordered" evidence="2">
    <location>
        <begin position="594"/>
        <end position="695"/>
    </location>
</feature>
<feature type="compositionally biased region" description="Polar residues" evidence="2">
    <location>
        <begin position="1"/>
        <end position="14"/>
    </location>
</feature>
<feature type="compositionally biased region" description="Basic and acidic residues" evidence="2">
    <location>
        <begin position="661"/>
        <end position="682"/>
    </location>
</feature>
<feature type="compositionally biased region" description="Low complexity" evidence="2">
    <location>
        <begin position="361"/>
        <end position="378"/>
    </location>
</feature>
<gene>
    <name evidence="3" type="ORF">Cvel_16123</name>
</gene>
<sequence>MQASKSQPGKSPKTQKPKTVLRSVTDMSPGPSLSESTRPPSLSASARSFALQTKKYGKDKAKPRGVAEKLGMSASKSPSQAANSRASSISPAPPSRGSPPFTSPRKMGLVEASPRSADPSRRSVKRGWTRTTGSRGSEATPFVFLEEDGTSKGGDEGAVEPVKAEEEEERGEEREEEEEEEEEQEEEDAKEESCWEEESKEEGEAAEEEGGSEGIDAGGPLEKGGVEQEDSSGMLLEEGEEEGEDLDQTAGVGVGEQDVEEKGEEEEEEGDVFQTCLSGMNGSGAPSPSSLLSCSGQKKKELSRRSPSNPPENSSSHAVPIDPHENGGICMDLDCAADPSCHASPLPPSATHPLLSDRALDPSLSALPSSSPLAPSPLTQQRAHSPAGTQHHHREGGEREENEENEEEGQTKEERRDTNLEALLKQFESESKQQKSTPAPPDRISRSVSQRNPATSGLSQNALLLGSAWRDTPIARRDRDRPTSSSSSVSRPGRVVGPTVEGSRKAFEDEETRPEILQRRVKALRFELDCREQTSERLRKVLQQAREREATALKEATAASLKAGERDKVLKAMDAVRQENSALKRRLTKLLDEKDQVERREEERARMHAEKVAKDTERSRDVWKSAEARRRESWEAEREKQSKEATLQSLEGRMRKMMAVSREERRQEKQDMQATLQRDKHAAMSKARSQLDVWKEETNRQCQEEISKVKDALQQRLQQQTRKHEAQVADLERRHREERAQLLREADKRRQDEWKEAETRIRNAREQARQAGAAEVAETEARLRDTQVRHVREMERMQEDMKEAETRQSDALRRLRESLEHEKKEAVEETIRRERKAKEREVEEVTHAMAAELLEPTRALQASHASEVAQLRAESEQWRRRAEEGEARVKQVLEERDREVEEITRSLASESLKQTRTVQSRAEEETAAWRRRGEMAAESAREAERRADVLALQLQEARETAQTLERRLAASEEALRRALAEEREESNAALRTVEMAVEREKATSASLAAEVSKLQSETAEAKRHASQAQGELQSVQAQLVEAEEKVGLEEG</sequence>
<keyword evidence="1" id="KW-0175">Coiled coil</keyword>
<feature type="compositionally biased region" description="Low complexity" evidence="2">
    <location>
        <begin position="483"/>
        <end position="498"/>
    </location>
</feature>
<evidence type="ECO:0000256" key="2">
    <source>
        <dbReference type="SAM" id="MobiDB-lite"/>
    </source>
</evidence>
<feature type="compositionally biased region" description="Basic and acidic residues" evidence="2">
    <location>
        <begin position="779"/>
        <end position="788"/>
    </location>
</feature>
<accession>A0A0G4FB48</accession>
<feature type="region of interest" description="Disordered" evidence="2">
    <location>
        <begin position="765"/>
        <end position="788"/>
    </location>
</feature>
<protein>
    <submittedName>
        <fullName evidence="3">Uncharacterized protein</fullName>
    </submittedName>
</protein>
<feature type="compositionally biased region" description="Acidic residues" evidence="2">
    <location>
        <begin position="237"/>
        <end position="247"/>
    </location>
</feature>
<feature type="compositionally biased region" description="Basic and acidic residues" evidence="2">
    <location>
        <begin position="921"/>
        <end position="940"/>
    </location>
</feature>
<dbReference type="AlphaFoldDB" id="A0A0G4FB48"/>
<name>A0A0G4FB48_9ALVE</name>
<reference evidence="3" key="1">
    <citation type="submission" date="2014-11" db="EMBL/GenBank/DDBJ databases">
        <authorList>
            <person name="Otto D Thomas"/>
            <person name="Naeem Raeece"/>
        </authorList>
    </citation>
    <scope>NUCLEOTIDE SEQUENCE</scope>
</reference>
<feature type="region of interest" description="Disordered" evidence="2">
    <location>
        <begin position="817"/>
        <end position="843"/>
    </location>
</feature>
<feature type="compositionally biased region" description="Basic and acidic residues" evidence="2">
    <location>
        <begin position="594"/>
        <end position="643"/>
    </location>
</feature>
<feature type="coiled-coil region" evidence="1">
    <location>
        <begin position="868"/>
        <end position="902"/>
    </location>
</feature>
<proteinExistence type="predicted"/>